<reference evidence="3" key="2">
    <citation type="journal article" date="2022" name="Microbiol. Resour. Announc.">
        <title>Metagenome Sequencing to Explore Phylogenomics of Terrestrial Cyanobacteria.</title>
        <authorList>
            <person name="Ward R.D."/>
            <person name="Stajich J.E."/>
            <person name="Johansen J.R."/>
            <person name="Huntemann M."/>
            <person name="Clum A."/>
            <person name="Foster B."/>
            <person name="Foster B."/>
            <person name="Roux S."/>
            <person name="Palaniappan K."/>
            <person name="Varghese N."/>
            <person name="Mukherjee S."/>
            <person name="Reddy T.B.K."/>
            <person name="Daum C."/>
            <person name="Copeland A."/>
            <person name="Chen I.A."/>
            <person name="Ivanova N.N."/>
            <person name="Kyrpides N.C."/>
            <person name="Shapiro N."/>
            <person name="Eloe-Fadrosh E.A."/>
            <person name="Pietrasiak N."/>
        </authorList>
    </citation>
    <scope>NUCLEOTIDE SEQUENCE</scope>
    <source>
        <strain evidence="3">HA4357-MV3</strain>
    </source>
</reference>
<feature type="domain" description="DM13" evidence="2">
    <location>
        <begin position="50"/>
        <end position="165"/>
    </location>
</feature>
<dbReference type="AlphaFoldDB" id="A0A9E3HAZ3"/>
<evidence type="ECO:0000313" key="4">
    <source>
        <dbReference type="Proteomes" id="UP000813215"/>
    </source>
</evidence>
<proteinExistence type="predicted"/>
<dbReference type="Proteomes" id="UP000813215">
    <property type="component" value="Unassembled WGS sequence"/>
</dbReference>
<dbReference type="EMBL" id="JAHHHW010000119">
    <property type="protein sequence ID" value="MBW4434048.1"/>
    <property type="molecule type" value="Genomic_DNA"/>
</dbReference>
<keyword evidence="1" id="KW-0732">Signal</keyword>
<feature type="chain" id="PRO_5038781552" evidence="1">
    <location>
        <begin position="26"/>
        <end position="167"/>
    </location>
</feature>
<accession>A0A9E3HAZ3</accession>
<dbReference type="InterPro" id="IPR019545">
    <property type="entry name" value="DM13_domain"/>
</dbReference>
<name>A0A9E3HAZ3_9NOST</name>
<comment type="caution">
    <text evidence="3">The sequence shown here is derived from an EMBL/GenBank/DDBJ whole genome shotgun (WGS) entry which is preliminary data.</text>
</comment>
<feature type="signal peptide" evidence="1">
    <location>
        <begin position="1"/>
        <end position="25"/>
    </location>
</feature>
<gene>
    <name evidence="3" type="ORF">KME28_20620</name>
</gene>
<dbReference type="Pfam" id="PF10517">
    <property type="entry name" value="DM13"/>
    <property type="match status" value="1"/>
</dbReference>
<evidence type="ECO:0000259" key="2">
    <source>
        <dbReference type="PROSITE" id="PS51549"/>
    </source>
</evidence>
<organism evidence="3 4">
    <name type="scientific">Pelatocladus maniniholoensis HA4357-MV3</name>
    <dbReference type="NCBI Taxonomy" id="1117104"/>
    <lineage>
        <taxon>Bacteria</taxon>
        <taxon>Bacillati</taxon>
        <taxon>Cyanobacteriota</taxon>
        <taxon>Cyanophyceae</taxon>
        <taxon>Nostocales</taxon>
        <taxon>Nostocaceae</taxon>
        <taxon>Pelatocladus</taxon>
    </lineage>
</organism>
<evidence type="ECO:0000313" key="3">
    <source>
        <dbReference type="EMBL" id="MBW4434048.1"/>
    </source>
</evidence>
<reference evidence="3" key="1">
    <citation type="submission" date="2021-05" db="EMBL/GenBank/DDBJ databases">
        <authorList>
            <person name="Pietrasiak N."/>
            <person name="Ward R."/>
            <person name="Stajich J.E."/>
            <person name="Kurbessoian T."/>
        </authorList>
    </citation>
    <scope>NUCLEOTIDE SEQUENCE</scope>
    <source>
        <strain evidence="3">HA4357-MV3</strain>
    </source>
</reference>
<dbReference type="PROSITE" id="PS51549">
    <property type="entry name" value="DM13"/>
    <property type="match status" value="1"/>
</dbReference>
<sequence length="167" mass="18087">MSLKYLLLPSIASLAIVICAREVQSAETFIAVNTQTQPVIKLAKSQVSTVTKSGNFVSGEHTTQGTARIITKNGKSFLELEQSFKTSNSGPDLVVILHRSDNVIGSTKPPSYSLKKGDYVILGRLQKFSGAQTYAIPDNINLAEYKSAVIWCRKFNATFGAAKLSNS</sequence>
<evidence type="ECO:0000256" key="1">
    <source>
        <dbReference type="SAM" id="SignalP"/>
    </source>
</evidence>
<protein>
    <submittedName>
        <fullName evidence="3">DM13 domain-containing protein</fullName>
    </submittedName>
</protein>